<dbReference type="EMBL" id="BAABDL010000078">
    <property type="protein sequence ID" value="GAA4070213.1"/>
    <property type="molecule type" value="Genomic_DNA"/>
</dbReference>
<keyword evidence="2" id="KW-0813">Transport</keyword>
<evidence type="ECO:0000259" key="8">
    <source>
        <dbReference type="PROSITE" id="PS50850"/>
    </source>
</evidence>
<feature type="transmembrane region" description="Helical" evidence="7">
    <location>
        <begin position="44"/>
        <end position="61"/>
    </location>
</feature>
<accession>A0ABP7VMJ6</accession>
<keyword evidence="5 7" id="KW-1133">Transmembrane helix</keyword>
<keyword evidence="4 7" id="KW-0812">Transmembrane</keyword>
<feature type="transmembrane region" description="Helical" evidence="7">
    <location>
        <begin position="333"/>
        <end position="355"/>
    </location>
</feature>
<protein>
    <submittedName>
        <fullName evidence="9">MFS transporter</fullName>
    </submittedName>
</protein>
<dbReference type="Gene3D" id="1.20.1250.20">
    <property type="entry name" value="MFS general substrate transporter like domains"/>
    <property type="match status" value="2"/>
</dbReference>
<gene>
    <name evidence="9" type="ORF">GCM10022410_15000</name>
</gene>
<dbReference type="PANTHER" id="PTHR23521:SF2">
    <property type="entry name" value="TRANSPORTER MFS SUPERFAMILY"/>
    <property type="match status" value="1"/>
</dbReference>
<feature type="transmembrane region" description="Helical" evidence="7">
    <location>
        <begin position="132"/>
        <end position="153"/>
    </location>
</feature>
<dbReference type="InterPro" id="IPR036259">
    <property type="entry name" value="MFS_trans_sf"/>
</dbReference>
<dbReference type="InterPro" id="IPR011701">
    <property type="entry name" value="MFS"/>
</dbReference>
<evidence type="ECO:0000256" key="7">
    <source>
        <dbReference type="SAM" id="Phobius"/>
    </source>
</evidence>
<dbReference type="InterPro" id="IPR047200">
    <property type="entry name" value="MFS_YcaD-like"/>
</dbReference>
<dbReference type="RefSeq" id="WP_344911837.1">
    <property type="nucleotide sequence ID" value="NZ_BAABDL010000078.1"/>
</dbReference>
<comment type="subcellular location">
    <subcellularLocation>
        <location evidence="1">Cell membrane</location>
        <topology evidence="1">Multi-pass membrane protein</topology>
    </subcellularLocation>
</comment>
<feature type="transmembrane region" description="Helical" evidence="7">
    <location>
        <begin position="297"/>
        <end position="321"/>
    </location>
</feature>
<evidence type="ECO:0000256" key="5">
    <source>
        <dbReference type="ARBA" id="ARBA00022989"/>
    </source>
</evidence>
<feature type="transmembrane region" description="Helical" evidence="7">
    <location>
        <begin position="207"/>
        <end position="231"/>
    </location>
</feature>
<reference evidence="10" key="1">
    <citation type="journal article" date="2019" name="Int. J. Syst. Evol. Microbiol.">
        <title>The Global Catalogue of Microorganisms (GCM) 10K type strain sequencing project: providing services to taxonomists for standard genome sequencing and annotation.</title>
        <authorList>
            <consortium name="The Broad Institute Genomics Platform"/>
            <consortium name="The Broad Institute Genome Sequencing Center for Infectious Disease"/>
            <person name="Wu L."/>
            <person name="Ma J."/>
        </authorList>
    </citation>
    <scope>NUCLEOTIDE SEQUENCE [LARGE SCALE GENOMIC DNA]</scope>
    <source>
        <strain evidence="10">JCM 17250</strain>
    </source>
</reference>
<dbReference type="Proteomes" id="UP001501734">
    <property type="component" value="Unassembled WGS sequence"/>
</dbReference>
<evidence type="ECO:0000256" key="3">
    <source>
        <dbReference type="ARBA" id="ARBA00022475"/>
    </source>
</evidence>
<evidence type="ECO:0000256" key="4">
    <source>
        <dbReference type="ARBA" id="ARBA00022692"/>
    </source>
</evidence>
<feature type="transmembrane region" description="Helical" evidence="7">
    <location>
        <begin position="273"/>
        <end position="291"/>
    </location>
</feature>
<evidence type="ECO:0000256" key="2">
    <source>
        <dbReference type="ARBA" id="ARBA00022448"/>
    </source>
</evidence>
<keyword evidence="10" id="KW-1185">Reference proteome</keyword>
<dbReference type="SUPFAM" id="SSF103473">
    <property type="entry name" value="MFS general substrate transporter"/>
    <property type="match status" value="1"/>
</dbReference>
<name>A0ABP7VMJ6_9BACI</name>
<feature type="transmembrane region" description="Helical" evidence="7">
    <location>
        <begin position="243"/>
        <end position="261"/>
    </location>
</feature>
<feature type="domain" description="Major facilitator superfamily (MFS) profile" evidence="8">
    <location>
        <begin position="7"/>
        <end position="384"/>
    </location>
</feature>
<dbReference type="CDD" id="cd17477">
    <property type="entry name" value="MFS_YcaD_like"/>
    <property type="match status" value="1"/>
</dbReference>
<keyword evidence="3" id="KW-1003">Cell membrane</keyword>
<dbReference type="PANTHER" id="PTHR23521">
    <property type="entry name" value="TRANSPORTER MFS SUPERFAMILY"/>
    <property type="match status" value="1"/>
</dbReference>
<evidence type="ECO:0000313" key="9">
    <source>
        <dbReference type="EMBL" id="GAA4070213.1"/>
    </source>
</evidence>
<proteinExistence type="predicted"/>
<feature type="transmembrane region" description="Helical" evidence="7">
    <location>
        <begin position="7"/>
        <end position="32"/>
    </location>
</feature>
<feature type="transmembrane region" description="Helical" evidence="7">
    <location>
        <begin position="159"/>
        <end position="178"/>
    </location>
</feature>
<feature type="transmembrane region" description="Helical" evidence="7">
    <location>
        <begin position="361"/>
        <end position="380"/>
    </location>
</feature>
<organism evidence="9 10">
    <name type="scientific">Amphibacillus indicireducens</name>
    <dbReference type="NCBI Taxonomy" id="1076330"/>
    <lineage>
        <taxon>Bacteria</taxon>
        <taxon>Bacillati</taxon>
        <taxon>Bacillota</taxon>
        <taxon>Bacilli</taxon>
        <taxon>Bacillales</taxon>
        <taxon>Bacillaceae</taxon>
        <taxon>Amphibacillus</taxon>
    </lineage>
</organism>
<evidence type="ECO:0000256" key="6">
    <source>
        <dbReference type="ARBA" id="ARBA00023136"/>
    </source>
</evidence>
<dbReference type="InterPro" id="IPR020846">
    <property type="entry name" value="MFS_dom"/>
</dbReference>
<evidence type="ECO:0000313" key="10">
    <source>
        <dbReference type="Proteomes" id="UP001501734"/>
    </source>
</evidence>
<evidence type="ECO:0000256" key="1">
    <source>
        <dbReference type="ARBA" id="ARBA00004651"/>
    </source>
</evidence>
<keyword evidence="6 7" id="KW-0472">Membrane</keyword>
<dbReference type="PROSITE" id="PS50850">
    <property type="entry name" value="MFS"/>
    <property type="match status" value="1"/>
</dbReference>
<dbReference type="Pfam" id="PF07690">
    <property type="entry name" value="MFS_1"/>
    <property type="match status" value="1"/>
</dbReference>
<comment type="caution">
    <text evidence="9">The sequence shown here is derived from an EMBL/GenBank/DDBJ whole genome shotgun (WGS) entry which is preliminary data.</text>
</comment>
<sequence>MFSARSRFWVLVSFVMMSGFSQGMLLPLLAIILEQNGVSSSVNGLHATGLYIGVLIASPFMEKPLQKFGYKPIILTGGLIMFIALSLFPVYHSIIFWFVLRLLIGIGDQMVNFASQTWITSTTPTNRRGRTIALYGLFFSLGFAFGPLMSRFLEIHESLPFIIAASLCLLVWILVWFIRNEFVADSDEIDKVQTTSTVQRFVTTTKLAWIALLGPLAYGILEALLHGIFPIYGLRIGHDVDMISLIIPFFSLSTLFTQVPLGALGDRIGRQKLLAIVTAIGAVIFLIGAQFEQSAIVLIGTFAFSGMLLGSLFSMGVSYMADIVPRQLLPAGNIMCGISFSLGSIAGPNLGGLFIDIFPNLSFFYMIVMILAVLSSLFFLKRKPMLNS</sequence>